<feature type="domain" description="Glutamate/phenylalanine/leucine/valine/L-tryptophan dehydrogenase C-terminal" evidence="5">
    <location>
        <begin position="141"/>
        <end position="341"/>
    </location>
</feature>
<evidence type="ECO:0000259" key="5">
    <source>
        <dbReference type="SMART" id="SM00839"/>
    </source>
</evidence>
<dbReference type="InterPro" id="IPR006097">
    <property type="entry name" value="Glu/Leu/Phe/Val/Trp_DH_dimer"/>
</dbReference>
<dbReference type="RefSeq" id="WP_189066656.1">
    <property type="nucleotide sequence ID" value="NZ_BMQM01000046.1"/>
</dbReference>
<dbReference type="SUPFAM" id="SSF53223">
    <property type="entry name" value="Aminoacid dehydrogenase-like, N-terminal domain"/>
    <property type="match status" value="1"/>
</dbReference>
<dbReference type="Gene3D" id="3.40.50.10860">
    <property type="entry name" value="Leucine Dehydrogenase, chain A, domain 1"/>
    <property type="match status" value="1"/>
</dbReference>
<dbReference type="InterPro" id="IPR006096">
    <property type="entry name" value="Glu/Leu/Phe/Val/Trp_DH_C"/>
</dbReference>
<keyword evidence="7" id="KW-1185">Reference proteome</keyword>
<dbReference type="Pfam" id="PF02812">
    <property type="entry name" value="ELFV_dehydrog_N"/>
    <property type="match status" value="1"/>
</dbReference>
<evidence type="ECO:0000313" key="6">
    <source>
        <dbReference type="EMBL" id="GGR73891.1"/>
    </source>
</evidence>
<dbReference type="EMBL" id="BMQM01000046">
    <property type="protein sequence ID" value="GGR73891.1"/>
    <property type="molecule type" value="Genomic_DNA"/>
</dbReference>
<evidence type="ECO:0000256" key="2">
    <source>
        <dbReference type="ARBA" id="ARBA00023002"/>
    </source>
</evidence>
<accession>A0ABQ2RWC3</accession>
<proteinExistence type="inferred from homology"/>
<dbReference type="InterPro" id="IPR046346">
    <property type="entry name" value="Aminoacid_DH-like_N_sf"/>
</dbReference>
<reference evidence="7" key="1">
    <citation type="journal article" date="2019" name="Int. J. Syst. Evol. Microbiol.">
        <title>The Global Catalogue of Microorganisms (GCM) 10K type strain sequencing project: providing services to taxonomists for standard genome sequencing and annotation.</title>
        <authorList>
            <consortium name="The Broad Institute Genomics Platform"/>
            <consortium name="The Broad Institute Genome Sequencing Center for Infectious Disease"/>
            <person name="Wu L."/>
            <person name="Ma J."/>
        </authorList>
    </citation>
    <scope>NUCLEOTIDE SEQUENCE [LARGE SCALE GENOMIC DNA]</scope>
    <source>
        <strain evidence="7">JCM 31404</strain>
    </source>
</reference>
<protein>
    <submittedName>
        <fullName evidence="6">Branched-chain amino acid dehydrogenase</fullName>
    </submittedName>
</protein>
<dbReference type="CDD" id="cd01075">
    <property type="entry name" value="NAD_bind_Leu_Phe_Val_DH"/>
    <property type="match status" value="1"/>
</dbReference>
<dbReference type="PANTHER" id="PTHR42722:SF1">
    <property type="entry name" value="VALINE DEHYDROGENASE"/>
    <property type="match status" value="1"/>
</dbReference>
<dbReference type="SUPFAM" id="SSF51735">
    <property type="entry name" value="NAD(P)-binding Rossmann-fold domains"/>
    <property type="match status" value="1"/>
</dbReference>
<dbReference type="Proteomes" id="UP000634308">
    <property type="component" value="Unassembled WGS sequence"/>
</dbReference>
<dbReference type="InterPro" id="IPR016211">
    <property type="entry name" value="Glu/Phe/Leu/Val/Trp_DH_bac/arc"/>
</dbReference>
<evidence type="ECO:0000256" key="1">
    <source>
        <dbReference type="ARBA" id="ARBA00006382"/>
    </source>
</evidence>
<comment type="caution">
    <text evidence="6">The sequence shown here is derived from an EMBL/GenBank/DDBJ whole genome shotgun (WGS) entry which is preliminary data.</text>
</comment>
<dbReference type="InterPro" id="IPR006095">
    <property type="entry name" value="Glu/Leu/Phe/Val/Trp_DH"/>
</dbReference>
<dbReference type="PIRSF" id="PIRSF000188">
    <property type="entry name" value="Phe_leu_dh"/>
    <property type="match status" value="1"/>
</dbReference>
<evidence type="ECO:0000313" key="7">
    <source>
        <dbReference type="Proteomes" id="UP000634308"/>
    </source>
</evidence>
<keyword evidence="3" id="KW-0520">NAD</keyword>
<gene>
    <name evidence="6" type="ORF">GCM10008959_38960</name>
</gene>
<evidence type="ECO:0000256" key="4">
    <source>
        <dbReference type="RuleBase" id="RU004417"/>
    </source>
</evidence>
<dbReference type="Gene3D" id="3.40.50.720">
    <property type="entry name" value="NAD(P)-binding Rossmann-like Domain"/>
    <property type="match status" value="1"/>
</dbReference>
<sequence length="359" mass="37680">MLILEEMQSRGHEALTLLHHAPSGLRAALAIHSTVLGPAIAGVRLREQDEELAVRGALALSESLTLKAALAGLNYGGGACVLMMPESGVEDPHAREALFRALGRQVRPMESRVVLTEDIGVSPADIAFVAQETGSTLGMHTDTSSVTGYGVYRGMKAAARHALGSESMRGVRVAIMGVGAVGRALAGHLHREGARLTVADDRPERAQALAEELSGVTVVGCHELLDTPCDILAPCGYGHTIRSQDVPRLQCRLIAGGEHHPLTRRGEEAVKEAGIVYMPDFAINSAGLISAATGLDMNQSAERIYQTVNRITAAAEQYGKAPHVVARRMAERRIDLIGSLGACSTGSLGGGSLGGGRRA</sequence>
<evidence type="ECO:0000256" key="3">
    <source>
        <dbReference type="ARBA" id="ARBA00023027"/>
    </source>
</evidence>
<dbReference type="PANTHER" id="PTHR42722">
    <property type="entry name" value="LEUCINE DEHYDROGENASE"/>
    <property type="match status" value="1"/>
</dbReference>
<dbReference type="Pfam" id="PF00208">
    <property type="entry name" value="ELFV_dehydrog"/>
    <property type="match status" value="1"/>
</dbReference>
<comment type="similarity">
    <text evidence="1 4">Belongs to the Glu/Leu/Phe/Val dehydrogenases family.</text>
</comment>
<organism evidence="6 7">
    <name type="scientific">Deinococcus seoulensis</name>
    <dbReference type="NCBI Taxonomy" id="1837379"/>
    <lineage>
        <taxon>Bacteria</taxon>
        <taxon>Thermotogati</taxon>
        <taxon>Deinococcota</taxon>
        <taxon>Deinococci</taxon>
        <taxon>Deinococcales</taxon>
        <taxon>Deinococcaceae</taxon>
        <taxon>Deinococcus</taxon>
    </lineage>
</organism>
<dbReference type="Pfam" id="PF01488">
    <property type="entry name" value="Shikimate_DH"/>
    <property type="match status" value="1"/>
</dbReference>
<dbReference type="InterPro" id="IPR036291">
    <property type="entry name" value="NAD(P)-bd_dom_sf"/>
</dbReference>
<dbReference type="PRINTS" id="PR00082">
    <property type="entry name" value="GLFDHDRGNASE"/>
</dbReference>
<name>A0ABQ2RWC3_9DEIO</name>
<dbReference type="SMART" id="SM00839">
    <property type="entry name" value="ELFV_dehydrog"/>
    <property type="match status" value="1"/>
</dbReference>
<dbReference type="InterPro" id="IPR006151">
    <property type="entry name" value="Shikm_DH/Glu-tRNA_Rdtase"/>
</dbReference>
<keyword evidence="2 4" id="KW-0560">Oxidoreductase</keyword>